<name>A0A521AUG9_9BACL</name>
<proteinExistence type="predicted"/>
<dbReference type="Pfam" id="PF11146">
    <property type="entry name" value="DUF2905"/>
    <property type="match status" value="1"/>
</dbReference>
<gene>
    <name evidence="2" type="ORF">SAMN06264849_101345</name>
</gene>
<reference evidence="2 3" key="1">
    <citation type="submission" date="2017-05" db="EMBL/GenBank/DDBJ databases">
        <authorList>
            <person name="Varghese N."/>
            <person name="Submissions S."/>
        </authorList>
    </citation>
    <scope>NUCLEOTIDE SEQUENCE [LARGE SCALE GENOMIC DNA]</scope>
    <source>
        <strain evidence="2 3">DSM 45474</strain>
    </source>
</reference>
<sequence>MNLFPKTLIFLGVTLVVVGLIWHLGGRFFNLGRLPGDIVIKKENISFYFPIVSSIVISLVLSFLLYLFRLFR</sequence>
<protein>
    <recommendedName>
        <fullName evidence="4">DUF2905 domain-containing protein</fullName>
    </recommendedName>
</protein>
<accession>A0A521AUG9</accession>
<dbReference type="PANTHER" id="PTHR36443">
    <property type="entry name" value="BSR5223 PROTEIN"/>
    <property type="match status" value="1"/>
</dbReference>
<dbReference type="EMBL" id="FXTI01000001">
    <property type="protein sequence ID" value="SMO38457.1"/>
    <property type="molecule type" value="Genomic_DNA"/>
</dbReference>
<keyword evidence="1" id="KW-0472">Membrane</keyword>
<keyword evidence="1" id="KW-1133">Transmembrane helix</keyword>
<dbReference type="PANTHER" id="PTHR36443:SF1">
    <property type="entry name" value="BSR5223 PROTEIN"/>
    <property type="match status" value="1"/>
</dbReference>
<evidence type="ECO:0008006" key="4">
    <source>
        <dbReference type="Google" id="ProtNLM"/>
    </source>
</evidence>
<dbReference type="Proteomes" id="UP000315636">
    <property type="component" value="Unassembled WGS sequence"/>
</dbReference>
<feature type="transmembrane region" description="Helical" evidence="1">
    <location>
        <begin position="7"/>
        <end position="25"/>
    </location>
</feature>
<keyword evidence="1" id="KW-0812">Transmembrane</keyword>
<dbReference type="AlphaFoldDB" id="A0A521AUG9"/>
<evidence type="ECO:0000313" key="2">
    <source>
        <dbReference type="EMBL" id="SMO38457.1"/>
    </source>
</evidence>
<dbReference type="InterPro" id="IPR021320">
    <property type="entry name" value="DUF2905"/>
</dbReference>
<dbReference type="RefSeq" id="WP_142504034.1">
    <property type="nucleotide sequence ID" value="NZ_FXTI01000001.1"/>
</dbReference>
<feature type="transmembrane region" description="Helical" evidence="1">
    <location>
        <begin position="45"/>
        <end position="68"/>
    </location>
</feature>
<dbReference type="OrthoDB" id="9811610at2"/>
<evidence type="ECO:0000313" key="3">
    <source>
        <dbReference type="Proteomes" id="UP000315636"/>
    </source>
</evidence>
<evidence type="ECO:0000256" key="1">
    <source>
        <dbReference type="SAM" id="Phobius"/>
    </source>
</evidence>
<organism evidence="2 3">
    <name type="scientific">Melghirimyces algeriensis</name>
    <dbReference type="NCBI Taxonomy" id="910412"/>
    <lineage>
        <taxon>Bacteria</taxon>
        <taxon>Bacillati</taxon>
        <taxon>Bacillota</taxon>
        <taxon>Bacilli</taxon>
        <taxon>Bacillales</taxon>
        <taxon>Thermoactinomycetaceae</taxon>
        <taxon>Melghirimyces</taxon>
    </lineage>
</organism>
<keyword evidence="3" id="KW-1185">Reference proteome</keyword>